<gene>
    <name evidence="1" type="ORF">D7V64_08055</name>
</gene>
<name>A0A3A8GC78_9GAMM</name>
<sequence length="156" mass="17602">MEKYLRLLNPKTTNFDAIGGGSHGSITAQDVCVAMSYAKLTPLQDNLVRMKCLGANSIENIEEFATVLLGKYDTQLMNAGLANRYHLVVIRVALIEFCKVPANYKPTERNREVLSGFSDSTVRKHLAKHIDGILEDFQDEYELSEEKIFFQLNKSN</sequence>
<dbReference type="Proteomes" id="UP000281084">
    <property type="component" value="Unassembled WGS sequence"/>
</dbReference>
<comment type="caution">
    <text evidence="1">The sequence shown here is derived from an EMBL/GenBank/DDBJ whole genome shotgun (WGS) entry which is preliminary data.</text>
</comment>
<evidence type="ECO:0000313" key="2">
    <source>
        <dbReference type="Proteomes" id="UP000281084"/>
    </source>
</evidence>
<proteinExistence type="predicted"/>
<protein>
    <submittedName>
        <fullName evidence="1">Uncharacterized protein</fullName>
    </submittedName>
</protein>
<organism evidence="1 2">
    <name type="scientific">Acinetobacter cumulans</name>
    <dbReference type="NCBI Taxonomy" id="2136182"/>
    <lineage>
        <taxon>Bacteria</taxon>
        <taxon>Pseudomonadati</taxon>
        <taxon>Pseudomonadota</taxon>
        <taxon>Gammaproteobacteria</taxon>
        <taxon>Moraxellales</taxon>
        <taxon>Moraxellaceae</taxon>
        <taxon>Acinetobacter</taxon>
    </lineage>
</organism>
<accession>A0A3A8GC78</accession>
<dbReference type="RefSeq" id="WP_120367367.1">
    <property type="nucleotide sequence ID" value="NZ_RAXZ01000008.1"/>
</dbReference>
<evidence type="ECO:0000313" key="1">
    <source>
        <dbReference type="EMBL" id="RKG52940.1"/>
    </source>
</evidence>
<dbReference type="EMBL" id="RAXZ01000008">
    <property type="protein sequence ID" value="RKG52940.1"/>
    <property type="molecule type" value="Genomic_DNA"/>
</dbReference>
<dbReference type="AlphaFoldDB" id="A0A3A8GC78"/>
<reference evidence="1 2" key="1">
    <citation type="submission" date="2018-09" db="EMBL/GenBank/DDBJ databases">
        <title>The draft genome of Acinetobacter spp. strains.</title>
        <authorList>
            <person name="Qin J."/>
            <person name="Feng Y."/>
            <person name="Zong Z."/>
        </authorList>
    </citation>
    <scope>NUCLEOTIDE SEQUENCE [LARGE SCALE GENOMIC DNA]</scope>
    <source>
        <strain evidence="1 2">WCHAc060002</strain>
    </source>
</reference>